<protein>
    <submittedName>
        <fullName evidence="1">Uncharacterized protein</fullName>
    </submittedName>
</protein>
<dbReference type="EMBL" id="CADEPI010000436">
    <property type="protein sequence ID" value="CAB3385871.1"/>
    <property type="molecule type" value="Genomic_DNA"/>
</dbReference>
<name>A0A8S1DXK6_9INSE</name>
<dbReference type="Proteomes" id="UP000494165">
    <property type="component" value="Unassembled WGS sequence"/>
</dbReference>
<proteinExistence type="predicted"/>
<evidence type="ECO:0000313" key="2">
    <source>
        <dbReference type="Proteomes" id="UP000494165"/>
    </source>
</evidence>
<gene>
    <name evidence="1" type="ORF">CLODIP_2_CD05408</name>
</gene>
<keyword evidence="2" id="KW-1185">Reference proteome</keyword>
<evidence type="ECO:0000313" key="1">
    <source>
        <dbReference type="EMBL" id="CAB3385871.1"/>
    </source>
</evidence>
<dbReference type="AlphaFoldDB" id="A0A8S1DXK6"/>
<reference evidence="1 2" key="1">
    <citation type="submission" date="2020-04" db="EMBL/GenBank/DDBJ databases">
        <authorList>
            <person name="Alioto T."/>
            <person name="Alioto T."/>
            <person name="Gomez Garrido J."/>
        </authorList>
    </citation>
    <scope>NUCLEOTIDE SEQUENCE [LARGE SCALE GENOMIC DNA]</scope>
</reference>
<organism evidence="1 2">
    <name type="scientific">Cloeon dipterum</name>
    <dbReference type="NCBI Taxonomy" id="197152"/>
    <lineage>
        <taxon>Eukaryota</taxon>
        <taxon>Metazoa</taxon>
        <taxon>Ecdysozoa</taxon>
        <taxon>Arthropoda</taxon>
        <taxon>Hexapoda</taxon>
        <taxon>Insecta</taxon>
        <taxon>Pterygota</taxon>
        <taxon>Palaeoptera</taxon>
        <taxon>Ephemeroptera</taxon>
        <taxon>Pisciforma</taxon>
        <taxon>Baetidae</taxon>
        <taxon>Cloeon</taxon>
    </lineage>
</organism>
<sequence length="146" mass="16980">MVTWNYLFNEVDFEDYCNTLQNNCVAKLLYEGVNYPGFIDVEKRVAYFYNPSFPVMVKRSGFYTLRDEGQNLEWNEFFYEHPIPSNAVLANQSQDDPLMYFGMVLGDEARFGPVFANGICFVPRDEANFDACVPDALLVWKISEEY</sequence>
<accession>A0A8S1DXK6</accession>
<comment type="caution">
    <text evidence="1">The sequence shown here is derived from an EMBL/GenBank/DDBJ whole genome shotgun (WGS) entry which is preliminary data.</text>
</comment>